<sequence length="524" mass="56793">MKQLYSIFWTLAISAIAKDVAYVTDLQIFASLAPCVSSAISYNIARQTRSNRCGDSETELQRCICTRRLDEVASVISSDVRDRCGPSATEDIASASKVMRKYCHQDKHVAFSSPTANIIKAHITDLPELENLPPCAQKAVSHAVIEVGSERCPEALELNMPCICQKADVVQDIKSTLSREVKKSCSNYEDVASAQDLYSQFCQMNGDKTSFASPKGPPGDMSYYITALPHFKSLDKCAQRGVSTAVMDQSSWLCGDGPQELASCVCIKSGMYKMISSSLVDKVNDYCDGTQTGNINSAIDVFQYYCSDYCSAAKDLVVATVSLSTSQSHATGTSSIQSSTAIPKVTGSAGASATATTHADTAKEPSSGDEDKKQEDSDTHVMPIVAGVAGAAILVALGVGFFLIMRRERRRKTRGERLSNGPPEYPGDTDNSNPFKAHSRFPITSELSPPASTKSKFHGGVDVMEHAFNHMPTARLQAHLAKMNHGRNSPMGPPPQYSWRPNVAPQRGTIESYELRSNYSVSIR</sequence>
<feature type="signal peptide" evidence="3">
    <location>
        <begin position="1"/>
        <end position="17"/>
    </location>
</feature>
<proteinExistence type="predicted"/>
<feature type="region of interest" description="Disordered" evidence="1">
    <location>
        <begin position="347"/>
        <end position="377"/>
    </location>
</feature>
<organism evidence="4">
    <name type="scientific">Fusarium clavum</name>
    <dbReference type="NCBI Taxonomy" id="2594811"/>
    <lineage>
        <taxon>Eukaryota</taxon>
        <taxon>Fungi</taxon>
        <taxon>Dikarya</taxon>
        <taxon>Ascomycota</taxon>
        <taxon>Pezizomycotina</taxon>
        <taxon>Sordariomycetes</taxon>
        <taxon>Hypocreomycetidae</taxon>
        <taxon>Hypocreales</taxon>
        <taxon>Nectriaceae</taxon>
        <taxon>Fusarium</taxon>
        <taxon>Fusarium incarnatum-equiseti species complex</taxon>
    </lineage>
</organism>
<feature type="compositionally biased region" description="Low complexity" evidence="1">
    <location>
        <begin position="347"/>
        <end position="359"/>
    </location>
</feature>
<dbReference type="AlphaFoldDB" id="A0A090MDR1"/>
<feature type="chain" id="PRO_5001859499" evidence="3">
    <location>
        <begin position="18"/>
        <end position="524"/>
    </location>
</feature>
<dbReference type="EMBL" id="CBMI010003466">
    <property type="protein sequence ID" value="CEG05278.1"/>
    <property type="molecule type" value="Genomic_DNA"/>
</dbReference>
<name>A0A090MDR1_9HYPO</name>
<feature type="transmembrane region" description="Helical" evidence="2">
    <location>
        <begin position="381"/>
        <end position="404"/>
    </location>
</feature>
<keyword evidence="2" id="KW-1133">Transmembrane helix</keyword>
<evidence type="ECO:0000256" key="3">
    <source>
        <dbReference type="SAM" id="SignalP"/>
    </source>
</evidence>
<keyword evidence="2" id="KW-0472">Membrane</keyword>
<keyword evidence="3" id="KW-0732">Signal</keyword>
<evidence type="ECO:0000256" key="1">
    <source>
        <dbReference type="SAM" id="MobiDB-lite"/>
    </source>
</evidence>
<gene>
    <name evidence="4" type="ORF">BN850_0105360</name>
</gene>
<reference evidence="4" key="1">
    <citation type="submission" date="2013-05" db="EMBL/GenBank/DDBJ databases">
        <title>Draft genome sequences of six wheat associated Fusarium spp. isolates.</title>
        <authorList>
            <person name="Moolhuijzen P.M."/>
            <person name="Manners J.M."/>
            <person name="Wilcox S."/>
            <person name="Bellgard M.I."/>
            <person name="Gardiner D.M."/>
        </authorList>
    </citation>
    <scope>NUCLEOTIDE SEQUENCE</scope>
    <source>
        <strain evidence="4">CS3069</strain>
    </source>
</reference>
<protein>
    <submittedName>
        <fullName evidence="4">WGS project CBMI000000000 data, contig CS3069_c003468</fullName>
    </submittedName>
</protein>
<feature type="region of interest" description="Disordered" evidence="1">
    <location>
        <begin position="412"/>
        <end position="434"/>
    </location>
</feature>
<keyword evidence="2" id="KW-0812">Transmembrane</keyword>
<evidence type="ECO:0000256" key="2">
    <source>
        <dbReference type="SAM" id="Phobius"/>
    </source>
</evidence>
<comment type="caution">
    <text evidence="4">The sequence shown here is derived from an EMBL/GenBank/DDBJ whole genome shotgun (WGS) entry which is preliminary data.</text>
</comment>
<accession>A0A090MDR1</accession>
<evidence type="ECO:0000313" key="4">
    <source>
        <dbReference type="EMBL" id="CEG05278.1"/>
    </source>
</evidence>